<dbReference type="RefSeq" id="WP_088389093.1">
    <property type="nucleotide sequence ID" value="NZ_JAYFGM010000020.1"/>
</dbReference>
<evidence type="ECO:0000313" key="3">
    <source>
        <dbReference type="Proteomes" id="UP000197470"/>
    </source>
</evidence>
<gene>
    <name evidence="2" type="ORF">CA839_08415</name>
</gene>
<dbReference type="SUPFAM" id="SSF48452">
    <property type="entry name" value="TPR-like"/>
    <property type="match status" value="2"/>
</dbReference>
<evidence type="ECO:0000256" key="1">
    <source>
        <dbReference type="SAM" id="Coils"/>
    </source>
</evidence>
<name>A0A246EH14_FUSNP</name>
<protein>
    <recommendedName>
        <fullName evidence="4">Tetratricopeptide repeat protein</fullName>
    </recommendedName>
</protein>
<dbReference type="PANTHER" id="PTHR12558">
    <property type="entry name" value="CELL DIVISION CYCLE 16,23,27"/>
    <property type="match status" value="1"/>
</dbReference>
<evidence type="ECO:0000313" key="2">
    <source>
        <dbReference type="EMBL" id="OWP25905.1"/>
    </source>
</evidence>
<dbReference type="SMART" id="SM00028">
    <property type="entry name" value="TPR"/>
    <property type="match status" value="5"/>
</dbReference>
<dbReference type="InterPro" id="IPR011990">
    <property type="entry name" value="TPR-like_helical_dom_sf"/>
</dbReference>
<reference evidence="2 3" key="1">
    <citation type="submission" date="2017-05" db="EMBL/GenBank/DDBJ databases">
        <title>Genome sequencing of Fusobacterium nucleatum subsp. polymorphum KCOM 1001 (=ChDC F119).</title>
        <authorList>
            <person name="Kook J.-K."/>
            <person name="Park S.-N."/>
            <person name="Lim Y.K."/>
            <person name="Roh H."/>
        </authorList>
    </citation>
    <scope>NUCLEOTIDE SEQUENCE [LARGE SCALE GENOMIC DNA]</scope>
    <source>
        <strain evidence="2 3">KCOM 1001</strain>
    </source>
</reference>
<accession>A0A246EH14</accession>
<dbReference type="Proteomes" id="UP000197470">
    <property type="component" value="Unassembled WGS sequence"/>
</dbReference>
<dbReference type="AlphaFoldDB" id="A0A246EH14"/>
<dbReference type="Pfam" id="PF13181">
    <property type="entry name" value="TPR_8"/>
    <property type="match status" value="2"/>
</dbReference>
<feature type="coiled-coil region" evidence="1">
    <location>
        <begin position="114"/>
        <end position="144"/>
    </location>
</feature>
<dbReference type="Gene3D" id="1.25.40.10">
    <property type="entry name" value="Tetratricopeptide repeat domain"/>
    <property type="match status" value="2"/>
</dbReference>
<comment type="caution">
    <text evidence="2">The sequence shown here is derived from an EMBL/GenBank/DDBJ whole genome shotgun (WGS) entry which is preliminary data.</text>
</comment>
<dbReference type="EMBL" id="NHRT01000001">
    <property type="protein sequence ID" value="OWP25905.1"/>
    <property type="molecule type" value="Genomic_DNA"/>
</dbReference>
<dbReference type="PANTHER" id="PTHR12558:SF13">
    <property type="entry name" value="CELL DIVISION CYCLE PROTEIN 27 HOMOLOG"/>
    <property type="match status" value="1"/>
</dbReference>
<dbReference type="InterPro" id="IPR019734">
    <property type="entry name" value="TPR_rpt"/>
</dbReference>
<evidence type="ECO:0008006" key="4">
    <source>
        <dbReference type="Google" id="ProtNLM"/>
    </source>
</evidence>
<proteinExistence type="predicted"/>
<keyword evidence="1" id="KW-0175">Coiled coil</keyword>
<sequence length="349" mass="40636">MDQKFWDKIDSYGQNGEYDKIVKEIKKLPADEMDMELINILGRAYMYLGDLGNALDTYLSFIGKAEEDTLNADIWLYSEAGWTCNEFEDFEQGLKYLLEAEKLGRDDEWLNTEIGQCLGRLERYEEAIKRLEKSLELIDSIETEKTDEEINEKIFIVSELGYLHSVQGKNEEALKYFYTAKDLGRNDYWIYLHLYQNLKTTKGEEEALKYFEEQAKIEDKNPVLLEALGNIYMLEPANYEKAEKTFQKAFALSGDVEQLCNRGRALAALKKYEEAIEVLLQSRRISEQEGDVTDGEDVELVRCYIALKDKKNAEKYLELAREGANNVADEFIDDYEEELDRLEDMIDEL</sequence>
<organism evidence="2 3">
    <name type="scientific">Fusobacterium nucleatum subsp. polymorphum</name>
    <name type="common">Fusobacterium polymorphum</name>
    <dbReference type="NCBI Taxonomy" id="76857"/>
    <lineage>
        <taxon>Bacteria</taxon>
        <taxon>Fusobacteriati</taxon>
        <taxon>Fusobacteriota</taxon>
        <taxon>Fusobacteriia</taxon>
        <taxon>Fusobacteriales</taxon>
        <taxon>Fusobacteriaceae</taxon>
        <taxon>Fusobacterium</taxon>
    </lineage>
</organism>